<dbReference type="RefSeq" id="WP_317704357.1">
    <property type="nucleotide sequence ID" value="NZ_AP024714.1"/>
</dbReference>
<dbReference type="Gene3D" id="3.10.129.10">
    <property type="entry name" value="Hotdog Thioesterase"/>
    <property type="match status" value="1"/>
</dbReference>
<evidence type="ECO:0000313" key="2">
    <source>
        <dbReference type="Proteomes" id="UP001321825"/>
    </source>
</evidence>
<dbReference type="AlphaFoldDB" id="A0AAU9C8W6"/>
<sequence>MTAELPPFSQLHIDVARFATDDFNPFHDPGKWHRLRDNPFGSPIVLGFQTATWLAEQVELYRREHDDPGLLAQLPVCHWQLNFAAAVKPGQSCRLTIRPGRYDGTKGVLGNRVLLKHGRHPVLLGQHGRCRQLAEDGEDVPSALAARSDRSELEGGWFLKRKFMMTANAKNFLLGCQVPPQRYFDELEERVRFPYMFPVSYISCALLERARCRGHDFEAEPMVYARHEIQVHLRVAETLRSNARLHILVRPEREDDAGQHFQCRGLIDDTPLFRANIVLVPLARIVAALQRG</sequence>
<proteinExistence type="predicted"/>
<accession>A0AAU9C8W6</accession>
<gene>
    <name evidence="1" type="ORF">MIT9_P1518</name>
</gene>
<keyword evidence="2" id="KW-1185">Reference proteome</keyword>
<evidence type="ECO:0008006" key="3">
    <source>
        <dbReference type="Google" id="ProtNLM"/>
    </source>
</evidence>
<protein>
    <recommendedName>
        <fullName evidence="3">MaoC-like domain-containing protein</fullName>
    </recommendedName>
</protein>
<reference evidence="2" key="1">
    <citation type="journal article" date="2024" name="Int. J. Syst. Evol. Microbiol.">
        <title>Methylomarinovum tepidoasis sp. nov., a moderately thermophilic methanotroph of the family Methylothermaceae isolated from a deep-sea hydrothermal field.</title>
        <authorList>
            <person name="Hirayama H."/>
            <person name="Takaki Y."/>
            <person name="Abe M."/>
            <person name="Miyazaki M."/>
            <person name="Uematsu K."/>
            <person name="Matsui Y."/>
            <person name="Takai K."/>
        </authorList>
    </citation>
    <scope>NUCLEOTIDE SEQUENCE [LARGE SCALE GENOMIC DNA]</scope>
    <source>
        <strain evidence="2">IT-9</strain>
    </source>
</reference>
<evidence type="ECO:0000313" key="1">
    <source>
        <dbReference type="EMBL" id="BCX81936.1"/>
    </source>
</evidence>
<dbReference type="Proteomes" id="UP001321825">
    <property type="component" value="Chromosome"/>
</dbReference>
<name>A0AAU9C8W6_9GAMM</name>
<dbReference type="EMBL" id="AP024714">
    <property type="protein sequence ID" value="BCX81936.1"/>
    <property type="molecule type" value="Genomic_DNA"/>
</dbReference>
<dbReference type="KEGG" id="mcau:MIT9_P1518"/>
<organism evidence="1 2">
    <name type="scientific">Methylomarinovum caldicuralii</name>
    <dbReference type="NCBI Taxonomy" id="438856"/>
    <lineage>
        <taxon>Bacteria</taxon>
        <taxon>Pseudomonadati</taxon>
        <taxon>Pseudomonadota</taxon>
        <taxon>Gammaproteobacteria</taxon>
        <taxon>Methylococcales</taxon>
        <taxon>Methylothermaceae</taxon>
        <taxon>Methylomarinovum</taxon>
    </lineage>
</organism>